<keyword evidence="7" id="KW-0064">Aspartyl protease</keyword>
<evidence type="ECO:0000256" key="14">
    <source>
        <dbReference type="ARBA" id="ARBA00023125"/>
    </source>
</evidence>
<feature type="domain" description="Reverse transcriptase" evidence="19">
    <location>
        <begin position="625"/>
        <end position="804"/>
    </location>
</feature>
<dbReference type="InterPro" id="IPR056924">
    <property type="entry name" value="SH3_Tf2-1"/>
</dbReference>
<dbReference type="InterPro" id="IPR041588">
    <property type="entry name" value="Integrase_H2C2"/>
</dbReference>
<dbReference type="GO" id="GO:0008270">
    <property type="term" value="F:zinc ion binding"/>
    <property type="evidence" value="ECO:0007669"/>
    <property type="project" value="UniProtKB-KW"/>
</dbReference>
<name>A0A8J5Z8R8_9ROSI</name>
<evidence type="ECO:0000256" key="2">
    <source>
        <dbReference type="ARBA" id="ARBA00022670"/>
    </source>
</evidence>
<dbReference type="SUPFAM" id="SSF54160">
    <property type="entry name" value="Chromo domain-like"/>
    <property type="match status" value="1"/>
</dbReference>
<dbReference type="PANTHER" id="PTHR37984">
    <property type="entry name" value="PROTEIN CBG26694"/>
    <property type="match status" value="1"/>
</dbReference>
<feature type="compositionally biased region" description="Low complexity" evidence="17">
    <location>
        <begin position="16"/>
        <end position="25"/>
    </location>
</feature>
<keyword evidence="16" id="KW-0862">Zinc</keyword>
<dbReference type="OrthoDB" id="1936908at2759"/>
<evidence type="ECO:0000256" key="13">
    <source>
        <dbReference type="ARBA" id="ARBA00022932"/>
    </source>
</evidence>
<keyword evidence="15" id="KW-0233">DNA recombination</keyword>
<evidence type="ECO:0000256" key="10">
    <source>
        <dbReference type="ARBA" id="ARBA00022842"/>
    </source>
</evidence>
<keyword evidence="9" id="KW-0378">Hydrolase</keyword>
<dbReference type="GO" id="GO:0003964">
    <property type="term" value="F:RNA-directed DNA polymerase activity"/>
    <property type="evidence" value="ECO:0007669"/>
    <property type="project" value="UniProtKB-KW"/>
</dbReference>
<dbReference type="GO" id="GO:0004519">
    <property type="term" value="F:endonuclease activity"/>
    <property type="evidence" value="ECO:0007669"/>
    <property type="project" value="UniProtKB-KW"/>
</dbReference>
<evidence type="ECO:0000256" key="16">
    <source>
        <dbReference type="PROSITE-ProRule" id="PRU00047"/>
    </source>
</evidence>
<feature type="compositionally biased region" description="Basic and acidic residues" evidence="17">
    <location>
        <begin position="248"/>
        <end position="266"/>
    </location>
</feature>
<sequence>MSERATRGRGRGRGRGSTQAGSASSEHIPVGEARPPPVNENGPYDRAVGDDALSQAMLRVLERVAGANVGPMNRGSISERLRANGAKVFRGVSGVAPNVAEYWFEATERIMDDLDCSVEQKLKGVVSLLRDEAYQWWIPVREGTPAERVTWELFKQTFKEKYVGASYVDARRKEFLNLTQGSKTVAEYEAEFLRLSRYARGIVSTEYEHSVRFEDGLRDELRVLIAPQRERDFAALVEKAKIAEEVKQAERKNRDRDQNRFRRDVEPAGATNRNVKRARMEEPVRTVLVNTIRPQACGDCGRIHQRECWKRTGACLRCGSKEHRIKDCPRRAAQDQEAEQGVVRQAQPVRDRLPLPRNRGQGRSGNGRGRGAPDRGIGNADARQPALVYATHRREEGDTPDVITCTFLIYGVPYTALIDVGSTHSYVAYNISGALGVHFKETVCGVSVISPLGHSVKVEKLFKEVPLEIQGRVFCGDLMELPFEEFDLILGMDWLTKHKATLDCAAKRMVIRTVNDEGVMIIGERRDYLPNVVSALRAEKLMRKGCEAYLALVSQAETEDPTVETIRTVKEFRDVFSEELPGLPPNREVEFGIDLLPGTAPVSIAPYRMAPKELVELKAQIQELLDRGFIRPSVSPWGAPVLFVKKKDGTMRMCIDYRQLNKLTIKNKYPLPRIDDLFDQLRGASVFSKIDLCSGYHQLRVKEGDIHKISFRTRYGHYEFLVMPFGLTNAPTAFMDLMNRVFQPYLDRFVVVFIDDILVYSETETKHDEHLRIVLQVLREKELYAKFCKCEFWLREVAFLGHVVSAEGIKVDPRKIEAILEWKPPRSVSEIQSFLGLAGYYRRFVEGFSVMAAPLTKLIRKGVPFVWTEKQQKAFDQLKKVLTEAPVLIQPVSGKDFTVYSDASHVGLGCGLMQEGKVVAYASRQLKTHEVNYPTHDLELAAVIFALKIWRHYLYGENCIIYTDHKSLKYLLTQKELNLRQRRWMELLMDYDCSIEYHPGKANVVADALSRRVVTDLRALFERLSLYDDGSLLAELEVRPTWTEQVKEKQLKDDSLALRFQQDPELRQLILKEAHGGLCAMHPGGNKLYRDLREVYWCPGLKREVTEFVGKCLTCQQVKAEHQLPSGLLQPVKIPLWKLTKSAHFIPVRADYSLQKLAKLYVAEIVRLHWTDGQSERVIQVLEDMLRGCIVNFRGSWEDYLPLAEFAYNNSYQASNQMAPYEALYGRRCRTPTCWIELGERQVLGPELVADTESKVRLIRDRLKEASDRQKSYTDLKRKDIEFAVGDMVFLKRIGPVAYQLELPPELHRIHDVFHVSMLRRYRSDPTHVIPVAKIEVQSDLTFEEEPVQILDRDVKVLKRKSVPLVKVLWRNHGKEEATWETEEAMRQQYPQQF</sequence>
<dbReference type="InterPro" id="IPR043502">
    <property type="entry name" value="DNA/RNA_pol_sf"/>
</dbReference>
<dbReference type="Pfam" id="PF03732">
    <property type="entry name" value="Retrotrans_gag"/>
    <property type="match status" value="1"/>
</dbReference>
<dbReference type="InterPro" id="IPR036397">
    <property type="entry name" value="RNaseH_sf"/>
</dbReference>
<dbReference type="CDD" id="cd09274">
    <property type="entry name" value="RNase_HI_RT_Ty3"/>
    <property type="match status" value="1"/>
</dbReference>
<dbReference type="InterPro" id="IPR021109">
    <property type="entry name" value="Peptidase_aspartic_dom_sf"/>
</dbReference>
<keyword evidence="2" id="KW-0645">Protease</keyword>
<evidence type="ECO:0000256" key="9">
    <source>
        <dbReference type="ARBA" id="ARBA00022801"/>
    </source>
</evidence>
<dbReference type="InterPro" id="IPR001878">
    <property type="entry name" value="Znf_CCHC"/>
</dbReference>
<dbReference type="PROSITE" id="PS50158">
    <property type="entry name" value="ZF_CCHC"/>
    <property type="match status" value="1"/>
</dbReference>
<dbReference type="Proteomes" id="UP000701853">
    <property type="component" value="Chromosome 5"/>
</dbReference>
<evidence type="ECO:0000256" key="4">
    <source>
        <dbReference type="ARBA" id="ARBA00022695"/>
    </source>
</evidence>
<evidence type="ECO:0000256" key="17">
    <source>
        <dbReference type="SAM" id="MobiDB-lite"/>
    </source>
</evidence>
<dbReference type="SUPFAM" id="SSF56672">
    <property type="entry name" value="DNA/RNA polymerases"/>
    <property type="match status" value="1"/>
</dbReference>
<dbReference type="GO" id="GO:0003887">
    <property type="term" value="F:DNA-directed DNA polymerase activity"/>
    <property type="evidence" value="ECO:0007669"/>
    <property type="project" value="UniProtKB-KW"/>
</dbReference>
<evidence type="ECO:0000256" key="8">
    <source>
        <dbReference type="ARBA" id="ARBA00022759"/>
    </source>
</evidence>
<dbReference type="GO" id="GO:0004190">
    <property type="term" value="F:aspartic-type endopeptidase activity"/>
    <property type="evidence" value="ECO:0007669"/>
    <property type="project" value="UniProtKB-KW"/>
</dbReference>
<evidence type="ECO:0000256" key="12">
    <source>
        <dbReference type="ARBA" id="ARBA00022918"/>
    </source>
</evidence>
<dbReference type="Pfam" id="PF24626">
    <property type="entry name" value="SH3_Tf2-1"/>
    <property type="match status" value="1"/>
</dbReference>
<feature type="region of interest" description="Disordered" evidence="17">
    <location>
        <begin position="327"/>
        <end position="380"/>
    </location>
</feature>
<evidence type="ECO:0000259" key="19">
    <source>
        <dbReference type="PROSITE" id="PS50878"/>
    </source>
</evidence>
<keyword evidence="5" id="KW-0540">Nuclease</keyword>
<dbReference type="PROSITE" id="PS50878">
    <property type="entry name" value="RT_POL"/>
    <property type="match status" value="1"/>
</dbReference>
<dbReference type="Gene3D" id="1.10.340.70">
    <property type="match status" value="1"/>
</dbReference>
<dbReference type="Pfam" id="PF17917">
    <property type="entry name" value="RT_RNaseH"/>
    <property type="match status" value="1"/>
</dbReference>
<feature type="region of interest" description="Disordered" evidence="17">
    <location>
        <begin position="1"/>
        <end position="48"/>
    </location>
</feature>
<feature type="domain" description="CCHC-type" evidence="18">
    <location>
        <begin position="315"/>
        <end position="330"/>
    </location>
</feature>
<reference evidence="20 21" key="1">
    <citation type="journal article" date="2021" name="bioRxiv">
        <title>The Gossypium anomalum genome as a resource for cotton improvement and evolutionary analysis of hybrid incompatibility.</title>
        <authorList>
            <person name="Grover C.E."/>
            <person name="Yuan D."/>
            <person name="Arick M.A."/>
            <person name="Miller E.R."/>
            <person name="Hu G."/>
            <person name="Peterson D.G."/>
            <person name="Wendel J.F."/>
            <person name="Udall J.A."/>
        </authorList>
    </citation>
    <scope>NUCLEOTIDE SEQUENCE [LARGE SCALE GENOMIC DNA]</scope>
    <source>
        <strain evidence="20">JFW-Udall</strain>
        <tissue evidence="20">Leaf</tissue>
    </source>
</reference>
<evidence type="ECO:0000256" key="11">
    <source>
        <dbReference type="ARBA" id="ARBA00022908"/>
    </source>
</evidence>
<dbReference type="GO" id="GO:0006508">
    <property type="term" value="P:proteolysis"/>
    <property type="evidence" value="ECO:0007669"/>
    <property type="project" value="UniProtKB-KW"/>
</dbReference>
<dbReference type="CDD" id="cd00303">
    <property type="entry name" value="retropepsin_like"/>
    <property type="match status" value="1"/>
</dbReference>
<dbReference type="EMBL" id="JAHUZN010000005">
    <property type="protein sequence ID" value="KAG8493017.1"/>
    <property type="molecule type" value="Genomic_DNA"/>
</dbReference>
<dbReference type="Gene3D" id="3.30.420.10">
    <property type="entry name" value="Ribonuclease H-like superfamily/Ribonuclease H"/>
    <property type="match status" value="1"/>
</dbReference>
<dbReference type="Gene3D" id="3.10.20.370">
    <property type="match status" value="1"/>
</dbReference>
<keyword evidence="12" id="KW-0695">RNA-directed DNA polymerase</keyword>
<dbReference type="CDD" id="cd01647">
    <property type="entry name" value="RT_LTR"/>
    <property type="match status" value="1"/>
</dbReference>
<keyword evidence="14" id="KW-0238">DNA-binding</keyword>
<evidence type="ECO:0000313" key="20">
    <source>
        <dbReference type="EMBL" id="KAG8493017.1"/>
    </source>
</evidence>
<dbReference type="InterPro" id="IPR000477">
    <property type="entry name" value="RT_dom"/>
</dbReference>
<dbReference type="Pfam" id="PF17921">
    <property type="entry name" value="Integrase_H2C2"/>
    <property type="match status" value="1"/>
</dbReference>
<protein>
    <recommendedName>
        <fullName evidence="1">RNA-directed DNA polymerase</fullName>
        <ecNumber evidence="1">2.7.7.49</ecNumber>
    </recommendedName>
</protein>
<evidence type="ECO:0000256" key="6">
    <source>
        <dbReference type="ARBA" id="ARBA00022723"/>
    </source>
</evidence>
<dbReference type="Pfam" id="PF08284">
    <property type="entry name" value="RVP_2"/>
    <property type="match status" value="1"/>
</dbReference>
<dbReference type="InterPro" id="IPR041373">
    <property type="entry name" value="RT_RNaseH"/>
</dbReference>
<dbReference type="Gene3D" id="3.10.10.10">
    <property type="entry name" value="HIV Type 1 Reverse Transcriptase, subunit A, domain 1"/>
    <property type="match status" value="1"/>
</dbReference>
<dbReference type="InterPro" id="IPR016197">
    <property type="entry name" value="Chromo-like_dom_sf"/>
</dbReference>
<evidence type="ECO:0000313" key="21">
    <source>
        <dbReference type="Proteomes" id="UP000701853"/>
    </source>
</evidence>
<evidence type="ECO:0000256" key="7">
    <source>
        <dbReference type="ARBA" id="ARBA00022750"/>
    </source>
</evidence>
<dbReference type="InterPro" id="IPR005162">
    <property type="entry name" value="Retrotrans_gag_dom"/>
</dbReference>
<keyword evidence="11" id="KW-0229">DNA integration</keyword>
<organism evidence="20 21">
    <name type="scientific">Gossypium anomalum</name>
    <dbReference type="NCBI Taxonomy" id="47600"/>
    <lineage>
        <taxon>Eukaryota</taxon>
        <taxon>Viridiplantae</taxon>
        <taxon>Streptophyta</taxon>
        <taxon>Embryophyta</taxon>
        <taxon>Tracheophyta</taxon>
        <taxon>Spermatophyta</taxon>
        <taxon>Magnoliopsida</taxon>
        <taxon>eudicotyledons</taxon>
        <taxon>Gunneridae</taxon>
        <taxon>Pentapetalae</taxon>
        <taxon>rosids</taxon>
        <taxon>malvids</taxon>
        <taxon>Malvales</taxon>
        <taxon>Malvaceae</taxon>
        <taxon>Malvoideae</taxon>
        <taxon>Gossypium</taxon>
    </lineage>
</organism>
<proteinExistence type="predicted"/>
<dbReference type="Gene3D" id="3.30.70.270">
    <property type="match status" value="2"/>
</dbReference>
<dbReference type="Gene3D" id="2.40.70.10">
    <property type="entry name" value="Acid Proteases"/>
    <property type="match status" value="1"/>
</dbReference>
<dbReference type="InterPro" id="IPR050951">
    <property type="entry name" value="Retrovirus_Pol_polyprotein"/>
</dbReference>
<dbReference type="Pfam" id="PF00078">
    <property type="entry name" value="RVT_1"/>
    <property type="match status" value="1"/>
</dbReference>
<dbReference type="InterPro" id="IPR043128">
    <property type="entry name" value="Rev_trsase/Diguanyl_cyclase"/>
</dbReference>
<dbReference type="SUPFAM" id="SSF50630">
    <property type="entry name" value="Acid proteases"/>
    <property type="match status" value="1"/>
</dbReference>
<dbReference type="SUPFAM" id="SSF53098">
    <property type="entry name" value="Ribonuclease H-like"/>
    <property type="match status" value="1"/>
</dbReference>
<keyword evidence="4" id="KW-0548">Nucleotidyltransferase</keyword>
<dbReference type="GO" id="GO:0003677">
    <property type="term" value="F:DNA binding"/>
    <property type="evidence" value="ECO:0007669"/>
    <property type="project" value="UniProtKB-KW"/>
</dbReference>
<dbReference type="PANTHER" id="PTHR37984:SF5">
    <property type="entry name" value="PROTEIN NYNRIN-LIKE"/>
    <property type="match status" value="1"/>
</dbReference>
<keyword evidence="16" id="KW-0863">Zinc-finger</keyword>
<comment type="caution">
    <text evidence="20">The sequence shown here is derived from an EMBL/GenBank/DDBJ whole genome shotgun (WGS) entry which is preliminary data.</text>
</comment>
<dbReference type="GO" id="GO:0006310">
    <property type="term" value="P:DNA recombination"/>
    <property type="evidence" value="ECO:0007669"/>
    <property type="project" value="UniProtKB-KW"/>
</dbReference>
<evidence type="ECO:0000259" key="18">
    <source>
        <dbReference type="PROSITE" id="PS50158"/>
    </source>
</evidence>
<keyword evidence="3" id="KW-0808">Transferase</keyword>
<dbReference type="InterPro" id="IPR012337">
    <property type="entry name" value="RNaseH-like_sf"/>
</dbReference>
<accession>A0A8J5Z8R8</accession>
<evidence type="ECO:0000256" key="15">
    <source>
        <dbReference type="ARBA" id="ARBA00023172"/>
    </source>
</evidence>
<keyword evidence="6" id="KW-0479">Metal-binding</keyword>
<evidence type="ECO:0000256" key="5">
    <source>
        <dbReference type="ARBA" id="ARBA00022722"/>
    </source>
</evidence>
<dbReference type="EC" id="2.7.7.49" evidence="1"/>
<keyword evidence="8" id="KW-0255">Endonuclease</keyword>
<dbReference type="GO" id="GO:0015074">
    <property type="term" value="P:DNA integration"/>
    <property type="evidence" value="ECO:0007669"/>
    <property type="project" value="UniProtKB-KW"/>
</dbReference>
<keyword evidence="13" id="KW-0239">DNA-directed DNA polymerase</keyword>
<dbReference type="FunFam" id="3.30.70.270:FF:000020">
    <property type="entry name" value="Transposon Tf2-6 polyprotein-like Protein"/>
    <property type="match status" value="1"/>
</dbReference>
<evidence type="ECO:0000256" key="3">
    <source>
        <dbReference type="ARBA" id="ARBA00022679"/>
    </source>
</evidence>
<evidence type="ECO:0000256" key="1">
    <source>
        <dbReference type="ARBA" id="ARBA00012493"/>
    </source>
</evidence>
<keyword evidence="10" id="KW-0460">Magnesium</keyword>
<gene>
    <name evidence="20" type="ORF">CXB51_012613</name>
</gene>
<feature type="region of interest" description="Disordered" evidence="17">
    <location>
        <begin position="248"/>
        <end position="275"/>
    </location>
</feature>
<keyword evidence="21" id="KW-1185">Reference proteome</keyword>